<proteinExistence type="predicted"/>
<keyword evidence="1" id="KW-0812">Transmembrane</keyword>
<feature type="transmembrane region" description="Helical" evidence="1">
    <location>
        <begin position="16"/>
        <end position="39"/>
    </location>
</feature>
<organism evidence="2 3">
    <name type="scientific">Aspergillus tanneri</name>
    <dbReference type="NCBI Taxonomy" id="1220188"/>
    <lineage>
        <taxon>Eukaryota</taxon>
        <taxon>Fungi</taxon>
        <taxon>Dikarya</taxon>
        <taxon>Ascomycota</taxon>
        <taxon>Pezizomycotina</taxon>
        <taxon>Eurotiomycetes</taxon>
        <taxon>Eurotiomycetidae</taxon>
        <taxon>Eurotiales</taxon>
        <taxon>Aspergillaceae</taxon>
        <taxon>Aspergillus</taxon>
        <taxon>Aspergillus subgen. Circumdati</taxon>
    </lineage>
</organism>
<feature type="transmembrane region" description="Helical" evidence="1">
    <location>
        <begin position="308"/>
        <end position="327"/>
    </location>
</feature>
<dbReference type="RefSeq" id="XP_033430403.1">
    <property type="nucleotide sequence ID" value="XM_033568408.1"/>
</dbReference>
<evidence type="ECO:0000256" key="1">
    <source>
        <dbReference type="SAM" id="Phobius"/>
    </source>
</evidence>
<feature type="transmembrane region" description="Helical" evidence="1">
    <location>
        <begin position="168"/>
        <end position="189"/>
    </location>
</feature>
<dbReference type="EMBL" id="QUQM01000001">
    <property type="protein sequence ID" value="KAA8651042.1"/>
    <property type="molecule type" value="Genomic_DNA"/>
</dbReference>
<keyword evidence="1" id="KW-1133">Transmembrane helix</keyword>
<keyword evidence="1" id="KW-0472">Membrane</keyword>
<comment type="caution">
    <text evidence="2">The sequence shown here is derived from an EMBL/GenBank/DDBJ whole genome shotgun (WGS) entry which is preliminary data.</text>
</comment>
<gene>
    <name evidence="2" type="ORF">ATNIH1004_003735</name>
</gene>
<feature type="transmembrane region" description="Helical" evidence="1">
    <location>
        <begin position="239"/>
        <end position="259"/>
    </location>
</feature>
<feature type="transmembrane region" description="Helical" evidence="1">
    <location>
        <begin position="91"/>
        <end position="109"/>
    </location>
</feature>
<dbReference type="OrthoDB" id="72269at2759"/>
<protein>
    <submittedName>
        <fullName evidence="2">Uncharacterized protein</fullName>
    </submittedName>
</protein>
<feature type="transmembrane region" description="Helical" evidence="1">
    <location>
        <begin position="348"/>
        <end position="366"/>
    </location>
</feature>
<evidence type="ECO:0000313" key="2">
    <source>
        <dbReference type="EMBL" id="KAA8651042.1"/>
    </source>
</evidence>
<accession>A0A5M9MV85</accession>
<reference evidence="2 3" key="1">
    <citation type="submission" date="2019-08" db="EMBL/GenBank/DDBJ databases">
        <title>The genome sequence of a newly discovered highly antifungal drug resistant Aspergillus species, Aspergillus tanneri NIH 1004.</title>
        <authorList>
            <person name="Mounaud S."/>
            <person name="Singh I."/>
            <person name="Joardar V."/>
            <person name="Pakala S."/>
            <person name="Pakala S."/>
            <person name="Venepally P."/>
            <person name="Chung J.K."/>
            <person name="Losada L."/>
            <person name="Nierman W.C."/>
        </authorList>
    </citation>
    <scope>NUCLEOTIDE SEQUENCE [LARGE SCALE GENOMIC DNA]</scope>
    <source>
        <strain evidence="2 3">NIH1004</strain>
    </source>
</reference>
<evidence type="ECO:0000313" key="3">
    <source>
        <dbReference type="Proteomes" id="UP000324241"/>
    </source>
</evidence>
<name>A0A5M9MV85_9EURO</name>
<dbReference type="VEuPathDB" id="FungiDB:EYZ11_003799"/>
<dbReference type="Proteomes" id="UP000324241">
    <property type="component" value="Unassembled WGS sequence"/>
</dbReference>
<feature type="transmembrane region" description="Helical" evidence="1">
    <location>
        <begin position="129"/>
        <end position="148"/>
    </location>
</feature>
<sequence length="390" mass="42969">MASYYLPRHSQLARSVLYTVSILGFFALLVFPISTGLFSESLSLARQHRIGSRSLPYNTVLSGWERLDDALNGFTTFFYDLSEGAAADTTLLLVPFVGSAIGILVLGMVESRRSGNIGKLPSFFTTMAMLGQLLGLGFVSPAFLGLCLEQQGAGLTSRDIAIDPEKSYTIPLTIVLGFGIPSLLAALPAPSLISVDLKVQFVRIWEIFPIAIYLVRRLLQIGECTFRTKVRQGRPPFSIPHGVYAFGFVCSALSYVYFWSISLTAYFVPFLFRSHIALALDPVHLVRLVNPFVTNVTMPSLSEGILQFVQWDLALISIAHLIWALALRLRQLPNYPGRISTKSIVARAILCAVILGPVSSAILMVWERDVEVLGNEARLSREAAIKKRDP</sequence>
<dbReference type="GeneID" id="54326437"/>
<dbReference type="AlphaFoldDB" id="A0A5M9MV85"/>
<feature type="transmembrane region" description="Helical" evidence="1">
    <location>
        <begin position="201"/>
        <end position="219"/>
    </location>
</feature>